<dbReference type="Pfam" id="PF13414">
    <property type="entry name" value="TPR_11"/>
    <property type="match status" value="1"/>
</dbReference>
<dbReference type="Pfam" id="PF12770">
    <property type="entry name" value="CHAT"/>
    <property type="match status" value="1"/>
</dbReference>
<proteinExistence type="predicted"/>
<dbReference type="Proteomes" id="UP001300692">
    <property type="component" value="Unassembled WGS sequence"/>
</dbReference>
<name>A0ABT3CNJ6_9BACT</name>
<protein>
    <submittedName>
        <fullName evidence="4">CHAT domain-containing protein</fullName>
    </submittedName>
</protein>
<keyword evidence="2" id="KW-0732">Signal</keyword>
<organism evidence="4 5">
    <name type="scientific">Reichenbachiella ulvae</name>
    <dbReference type="NCBI Taxonomy" id="2980104"/>
    <lineage>
        <taxon>Bacteria</taxon>
        <taxon>Pseudomonadati</taxon>
        <taxon>Bacteroidota</taxon>
        <taxon>Cytophagia</taxon>
        <taxon>Cytophagales</taxon>
        <taxon>Reichenbachiellaceae</taxon>
        <taxon>Reichenbachiella</taxon>
    </lineage>
</organism>
<dbReference type="Gene3D" id="1.25.40.10">
    <property type="entry name" value="Tetratricopeptide repeat domain"/>
    <property type="match status" value="4"/>
</dbReference>
<sequence length="1106" mass="127381">MKRILLPLFIFQLLFHSVLAQSSKELLRKADEQFENLHYDKALPLYERAFQNKEENQALRGIIRSHLELGMQKQLNGDATGSQAQLAMGLKRAEELVQRNASNEENRLLRGLLYVYNAQYEKARADFEYVKGINPDNGRVYYYLWLLEPVQGLARINHAYVSKALRLDPGLFELYQELGSYYAAEGMATEAISSFEKAIEISPKNYKAHFALGQVYWSMGDLEKMRYHFEQSLLYFPDFGYGQMLLGGVELMSGNTTEAVSWIKKALANNPQAEDYLPMYKQNYPVLNNYNFKVEKDSGKGPLDENGYPRYYQEALGLAQGYDYPTAINKFQQCYDLYQDYDQKQVQWSISILSWISHCYLEMGEYAHAIHSSKDALQLAIKENITTDQASLAAGIGMIYYYWGDLPNAIDFTHQSLEYLQKYNQNEQLYDANINLAGYYRKWENYDSAIYHNQKAVEFAMSREKLAQVLALKELALSQSKAGLNAEARISVEKMLSLAENTDMKNQASAMQLGAAQVYYRLGEYEKAKKYLLQAKKHFVEFQSVFSYHPTLIDFSFTYSGINSVLGQVDLSYHNLQYLNKNLIDQISTQFPAMNEQGKLLFYRQASHYFEIFNSFAFTHTNVNQLVLNRLYENQLLKKGLLFNDAAKFHQMMSNSDNELVVQLYDKIERDRNLIARSMSYSNEEQEKRGVDIKVLQNEVDSLQVEISRITNVNQESPIYERNLVKKVKKTLQPDEAAIEMIRFRAFDFHKGGHFTDQVYYLALIQKGNTDSIEYVLLRDGNFMENKGYQAYFNAIEYELEDEKSYDIYWAPVQEKLDGIKRVYFAGDGVYHKLNLNTLYDARDGSYVIEKMDLRLLTSTRDLIKKTPKFPKEGKIFLIGSPSFDLQNESTGGQAVETFETRAFTNIEFLSPLPGTYEEVKSIERLLGGKWETEVLTGSEAMEGEVKRIQSPTVLHIATHGYFQQPEKNQNPLLYSGLFLSGAVNTFRDKHYQGEDGILTAYEAMNMDLFDTQMVVMSACETGMGQIENGEGVYGLQRAFLIAGSQSVVMSMWKVNDQTTMELMSDFYARLRDSNDKHQAFREAQLQLKKIHPSPKYWGAFNIVGK</sequence>
<dbReference type="SMART" id="SM00028">
    <property type="entry name" value="TPR"/>
    <property type="match status" value="10"/>
</dbReference>
<evidence type="ECO:0000259" key="3">
    <source>
        <dbReference type="Pfam" id="PF12770"/>
    </source>
</evidence>
<reference evidence="4 5" key="1">
    <citation type="submission" date="2022-10" db="EMBL/GenBank/DDBJ databases">
        <title>Comparative genomics and taxonomic characterization of three novel marine species of genus Reichenbachiella exhibiting antioxidant and polysaccharide degradation activities.</title>
        <authorList>
            <person name="Muhammad N."/>
            <person name="Lee Y.-J."/>
            <person name="Ko J."/>
            <person name="Kim S.-G."/>
        </authorList>
    </citation>
    <scope>NUCLEOTIDE SEQUENCE [LARGE SCALE GENOMIC DNA]</scope>
    <source>
        <strain evidence="4 5">ABR2-5</strain>
    </source>
</reference>
<evidence type="ECO:0000256" key="2">
    <source>
        <dbReference type="SAM" id="SignalP"/>
    </source>
</evidence>
<comment type="caution">
    <text evidence="4">The sequence shown here is derived from an EMBL/GenBank/DDBJ whole genome shotgun (WGS) entry which is preliminary data.</text>
</comment>
<dbReference type="InterPro" id="IPR011990">
    <property type="entry name" value="TPR-like_helical_dom_sf"/>
</dbReference>
<evidence type="ECO:0000256" key="1">
    <source>
        <dbReference type="PROSITE-ProRule" id="PRU00339"/>
    </source>
</evidence>
<evidence type="ECO:0000313" key="5">
    <source>
        <dbReference type="Proteomes" id="UP001300692"/>
    </source>
</evidence>
<feature type="domain" description="CHAT" evidence="3">
    <location>
        <begin position="806"/>
        <end position="1105"/>
    </location>
</feature>
<dbReference type="SUPFAM" id="SSF48452">
    <property type="entry name" value="TPR-like"/>
    <property type="match status" value="4"/>
</dbReference>
<feature type="repeat" description="TPR" evidence="1">
    <location>
        <begin position="206"/>
        <end position="239"/>
    </location>
</feature>
<keyword evidence="5" id="KW-1185">Reference proteome</keyword>
<accession>A0ABT3CNJ6</accession>
<evidence type="ECO:0000313" key="4">
    <source>
        <dbReference type="EMBL" id="MCV9385316.1"/>
    </source>
</evidence>
<dbReference type="PROSITE" id="PS50293">
    <property type="entry name" value="TPR_REGION"/>
    <property type="match status" value="1"/>
</dbReference>
<feature type="repeat" description="TPR" evidence="1">
    <location>
        <begin position="172"/>
        <end position="205"/>
    </location>
</feature>
<dbReference type="InterPro" id="IPR019734">
    <property type="entry name" value="TPR_rpt"/>
</dbReference>
<feature type="signal peptide" evidence="2">
    <location>
        <begin position="1"/>
        <end position="20"/>
    </location>
</feature>
<dbReference type="Pfam" id="PF13181">
    <property type="entry name" value="TPR_8"/>
    <property type="match status" value="1"/>
</dbReference>
<feature type="chain" id="PRO_5045760178" evidence="2">
    <location>
        <begin position="21"/>
        <end position="1106"/>
    </location>
</feature>
<dbReference type="InterPro" id="IPR024983">
    <property type="entry name" value="CHAT_dom"/>
</dbReference>
<dbReference type="PANTHER" id="PTHR10098">
    <property type="entry name" value="RAPSYN-RELATED"/>
    <property type="match status" value="1"/>
</dbReference>
<dbReference type="RefSeq" id="WP_264136107.1">
    <property type="nucleotide sequence ID" value="NZ_JAOYOD010000001.1"/>
</dbReference>
<dbReference type="EMBL" id="JAOYOD010000001">
    <property type="protein sequence ID" value="MCV9385316.1"/>
    <property type="molecule type" value="Genomic_DNA"/>
</dbReference>
<feature type="repeat" description="TPR" evidence="1">
    <location>
        <begin position="104"/>
        <end position="137"/>
    </location>
</feature>
<dbReference type="PROSITE" id="PS50005">
    <property type="entry name" value="TPR"/>
    <property type="match status" value="3"/>
</dbReference>
<gene>
    <name evidence="4" type="ORF">N7U62_01505</name>
</gene>
<keyword evidence="1" id="KW-0802">TPR repeat</keyword>